<reference evidence="1 2" key="1">
    <citation type="submission" date="2018-11" db="EMBL/GenBank/DDBJ databases">
        <authorList>
            <consortium name="Pathogen Informatics"/>
        </authorList>
    </citation>
    <scope>NUCLEOTIDE SEQUENCE [LARGE SCALE GENOMIC DNA]</scope>
</reference>
<sequence length="71" mass="8381">MDYCNEPSSRKPIFCGNFLPYFRLKPRAGVGKRRRWQQRWAIQKHLPSIQQQSPQYYFQSAQTSTSETAAL</sequence>
<evidence type="ECO:0000313" key="1">
    <source>
        <dbReference type="EMBL" id="VDL21477.1"/>
    </source>
</evidence>
<evidence type="ECO:0000313" key="2">
    <source>
        <dbReference type="Proteomes" id="UP000274504"/>
    </source>
</evidence>
<protein>
    <submittedName>
        <fullName evidence="1">Uncharacterized protein</fullName>
    </submittedName>
</protein>
<name>A0A3P6Y565_HYMDI</name>
<organism evidence="1 2">
    <name type="scientific">Hymenolepis diminuta</name>
    <name type="common">Rat tapeworm</name>
    <dbReference type="NCBI Taxonomy" id="6216"/>
    <lineage>
        <taxon>Eukaryota</taxon>
        <taxon>Metazoa</taxon>
        <taxon>Spiralia</taxon>
        <taxon>Lophotrochozoa</taxon>
        <taxon>Platyhelminthes</taxon>
        <taxon>Cestoda</taxon>
        <taxon>Eucestoda</taxon>
        <taxon>Cyclophyllidea</taxon>
        <taxon>Hymenolepididae</taxon>
        <taxon>Hymenolepis</taxon>
    </lineage>
</organism>
<gene>
    <name evidence="1" type="ORF">HDID_LOCUS2727</name>
</gene>
<dbReference type="Proteomes" id="UP000274504">
    <property type="component" value="Unassembled WGS sequence"/>
</dbReference>
<dbReference type="AlphaFoldDB" id="A0A3P6Y565"/>
<accession>A0A3P6Y565</accession>
<dbReference type="EMBL" id="UYSG01000711">
    <property type="protein sequence ID" value="VDL21477.1"/>
    <property type="molecule type" value="Genomic_DNA"/>
</dbReference>
<proteinExistence type="predicted"/>